<gene>
    <name evidence="1" type="ORF">GLOINDRAFT_86291</name>
</gene>
<organism evidence="1">
    <name type="scientific">Rhizophagus irregularis (strain DAOM 181602 / DAOM 197198 / MUCL 43194)</name>
    <name type="common">Arbuscular mycorrhizal fungus</name>
    <name type="synonym">Glomus intraradices</name>
    <dbReference type="NCBI Taxonomy" id="747089"/>
    <lineage>
        <taxon>Eukaryota</taxon>
        <taxon>Fungi</taxon>
        <taxon>Fungi incertae sedis</taxon>
        <taxon>Mucoromycota</taxon>
        <taxon>Glomeromycotina</taxon>
        <taxon>Glomeromycetes</taxon>
        <taxon>Glomerales</taxon>
        <taxon>Glomeraceae</taxon>
        <taxon>Rhizophagus</taxon>
    </lineage>
</organism>
<name>U9T5D1_RHIID</name>
<dbReference type="AlphaFoldDB" id="U9T5D1"/>
<reference evidence="1" key="1">
    <citation type="submission" date="2013-07" db="EMBL/GenBank/DDBJ databases">
        <title>The genome of an arbuscular mycorrhizal fungus provides insights into the evolution of the oldest plant symbiosis.</title>
        <authorList>
            <consortium name="DOE Joint Genome Institute"/>
            <person name="Tisserant E."/>
            <person name="Malbreil M."/>
            <person name="Kuo A."/>
            <person name="Kohler A."/>
            <person name="Symeonidi A."/>
            <person name="Balestrini R."/>
            <person name="Charron P."/>
            <person name="Duensing N."/>
            <person name="Frei-dit-Frey N."/>
            <person name="Gianinazzi-Pearson V."/>
            <person name="Gilbert B."/>
            <person name="Handa Y."/>
            <person name="Hijri M."/>
            <person name="Kaul R."/>
            <person name="Kawaguchi M."/>
            <person name="Krajinski F."/>
            <person name="Lammers P."/>
            <person name="Lapierre D."/>
            <person name="Masclaux F.G."/>
            <person name="Murat C."/>
            <person name="Morin E."/>
            <person name="Ndikumana S."/>
            <person name="Pagni M."/>
            <person name="Petitpierre D."/>
            <person name="Requena N."/>
            <person name="Rosikiewicz P."/>
            <person name="Riley R."/>
            <person name="Saito K."/>
            <person name="San Clemente H."/>
            <person name="Shapiro H."/>
            <person name="van Tuinen D."/>
            <person name="Becard G."/>
            <person name="Bonfante P."/>
            <person name="Paszkowski U."/>
            <person name="Shachar-Hill Y."/>
            <person name="Young J.P."/>
            <person name="Sanders I.R."/>
            <person name="Henrissat B."/>
            <person name="Rensing S.A."/>
            <person name="Grigoriev I.V."/>
            <person name="Corradi N."/>
            <person name="Roux C."/>
            <person name="Martin F."/>
        </authorList>
    </citation>
    <scope>NUCLEOTIDE SEQUENCE</scope>
    <source>
        <strain evidence="1">DAOM 197198</strain>
    </source>
</reference>
<accession>U9T5D1</accession>
<sequence length="157" mass="18693">MTIVKNCPGLSYLPEPVNYHPGYDMDYVHAYVRDSLYSWSDFNFLGDKCANSIWPSRSIVYITDSAYLWGFEEEYYDKYDYVGAADLLKDHWNHSCADLFLKANPVVQDCHIIEVTEDSFINQLYHQKSYSEHKRRQLQERISRAWEKFEHTKNIML</sequence>
<dbReference type="EMBL" id="KI295595">
    <property type="protein sequence ID" value="ESA02597.1"/>
    <property type="molecule type" value="Genomic_DNA"/>
</dbReference>
<proteinExistence type="predicted"/>
<dbReference type="HOGENOM" id="CLU_1678853_0_0_1"/>
<protein>
    <submittedName>
        <fullName evidence="1">Uncharacterized protein</fullName>
    </submittedName>
</protein>
<evidence type="ECO:0000313" key="1">
    <source>
        <dbReference type="EMBL" id="ESA02597.1"/>
    </source>
</evidence>